<feature type="region of interest" description="Disordered" evidence="1">
    <location>
        <begin position="1"/>
        <end position="54"/>
    </location>
</feature>
<evidence type="ECO:0000313" key="2">
    <source>
        <dbReference type="EMBL" id="OAV92746.1"/>
    </source>
</evidence>
<reference evidence="2" key="1">
    <citation type="submission" date="2009-11" db="EMBL/GenBank/DDBJ databases">
        <authorList>
            <consortium name="The Broad Institute Genome Sequencing Platform"/>
            <person name="Ward D."/>
            <person name="Feldgarden M."/>
            <person name="Earl A."/>
            <person name="Young S.K."/>
            <person name="Zeng Q."/>
            <person name="Koehrsen M."/>
            <person name="Alvarado L."/>
            <person name="Berlin A."/>
            <person name="Bochicchio J."/>
            <person name="Borenstein D."/>
            <person name="Chapman S.B."/>
            <person name="Chen Z."/>
            <person name="Engels R."/>
            <person name="Freedman E."/>
            <person name="Gellesch M."/>
            <person name="Goldberg J."/>
            <person name="Griggs A."/>
            <person name="Gujja S."/>
            <person name="Heilman E."/>
            <person name="Heiman D."/>
            <person name="Hepburn T."/>
            <person name="Howarth C."/>
            <person name="Jen D."/>
            <person name="Larson L."/>
            <person name="Lewis B."/>
            <person name="Mehta T."/>
            <person name="Park D."/>
            <person name="Pearson M."/>
            <person name="Roberts A."/>
            <person name="Saif S."/>
            <person name="Shea T."/>
            <person name="Shenoy N."/>
            <person name="Sisk P."/>
            <person name="Stolte C."/>
            <person name="Sykes S."/>
            <person name="Thomson T."/>
            <person name="Walk T."/>
            <person name="White J."/>
            <person name="Yandava C."/>
            <person name="Izard J."/>
            <person name="Baranova O.V."/>
            <person name="Blanton J.M."/>
            <person name="Tanner A.C."/>
            <person name="Dewhirst F.E."/>
            <person name="Haas B."/>
            <person name="Nusbaum C."/>
            <person name="Birren B."/>
        </authorList>
    </citation>
    <scope>NUCLEOTIDE SEQUENCE [LARGE SCALE GENOMIC DNA]</scope>
    <source>
        <strain evidence="2">1-1 BBBD Race 1</strain>
    </source>
</reference>
<dbReference type="EMBL" id="ADAS02000060">
    <property type="protein sequence ID" value="OAV92746.1"/>
    <property type="molecule type" value="Genomic_DNA"/>
</dbReference>
<keyword evidence="4" id="KW-1185">Reference proteome</keyword>
<evidence type="ECO:0000313" key="3">
    <source>
        <dbReference type="EnsemblFungi" id="PTTG_27562-t43_1-p1"/>
    </source>
</evidence>
<dbReference type="EnsemblFungi" id="PTTG_27562-t43_1">
    <property type="protein sequence ID" value="PTTG_27562-t43_1-p1"/>
    <property type="gene ID" value="PTTG_27562"/>
</dbReference>
<name>A0A180GIZ3_PUCT1</name>
<organism evidence="2">
    <name type="scientific">Puccinia triticina (isolate 1-1 / race 1 (BBBD))</name>
    <name type="common">Brown leaf rust fungus</name>
    <dbReference type="NCBI Taxonomy" id="630390"/>
    <lineage>
        <taxon>Eukaryota</taxon>
        <taxon>Fungi</taxon>
        <taxon>Dikarya</taxon>
        <taxon>Basidiomycota</taxon>
        <taxon>Pucciniomycotina</taxon>
        <taxon>Pucciniomycetes</taxon>
        <taxon>Pucciniales</taxon>
        <taxon>Pucciniaceae</taxon>
        <taxon>Puccinia</taxon>
    </lineage>
</organism>
<feature type="compositionally biased region" description="Basic and acidic residues" evidence="1">
    <location>
        <begin position="35"/>
        <end position="54"/>
    </location>
</feature>
<dbReference type="Proteomes" id="UP000005240">
    <property type="component" value="Unassembled WGS sequence"/>
</dbReference>
<protein>
    <submittedName>
        <fullName evidence="2 3">Uncharacterized protein</fullName>
    </submittedName>
</protein>
<accession>A0A180GIZ3</accession>
<reference evidence="3 4" key="3">
    <citation type="journal article" date="2017" name="G3 (Bethesda)">
        <title>Comparative analysis highlights variable genome content of wheat rusts and divergence of the mating loci.</title>
        <authorList>
            <person name="Cuomo C.A."/>
            <person name="Bakkeren G."/>
            <person name="Khalil H.B."/>
            <person name="Panwar V."/>
            <person name="Joly D."/>
            <person name="Linning R."/>
            <person name="Sakthikumar S."/>
            <person name="Song X."/>
            <person name="Adiconis X."/>
            <person name="Fan L."/>
            <person name="Goldberg J.M."/>
            <person name="Levin J.Z."/>
            <person name="Young S."/>
            <person name="Zeng Q."/>
            <person name="Anikster Y."/>
            <person name="Bruce M."/>
            <person name="Wang M."/>
            <person name="Yin C."/>
            <person name="McCallum B."/>
            <person name="Szabo L.J."/>
            <person name="Hulbert S."/>
            <person name="Chen X."/>
            <person name="Fellers J.P."/>
        </authorList>
    </citation>
    <scope>NUCLEOTIDE SEQUENCE</scope>
    <source>
        <strain evidence="3">isolate 1-1 / race 1 (BBBD)</strain>
        <strain evidence="4">Isolate 1-1 / race 1 (BBBD)</strain>
    </source>
</reference>
<evidence type="ECO:0000313" key="4">
    <source>
        <dbReference type="Proteomes" id="UP000005240"/>
    </source>
</evidence>
<reference evidence="3" key="4">
    <citation type="submission" date="2025-05" db="UniProtKB">
        <authorList>
            <consortium name="EnsemblFungi"/>
        </authorList>
    </citation>
    <scope>IDENTIFICATION</scope>
    <source>
        <strain evidence="3">isolate 1-1 / race 1 (BBBD)</strain>
    </source>
</reference>
<gene>
    <name evidence="2" type="ORF">PTTG_27562</name>
</gene>
<reference evidence="2" key="2">
    <citation type="submission" date="2016-05" db="EMBL/GenBank/DDBJ databases">
        <title>Comparative analysis highlights variable genome content of wheat rusts and divergence of the mating loci.</title>
        <authorList>
            <person name="Cuomo C.A."/>
            <person name="Bakkeren G."/>
            <person name="Szabo L."/>
            <person name="Khalil H."/>
            <person name="Joly D."/>
            <person name="Goldberg J."/>
            <person name="Young S."/>
            <person name="Zeng Q."/>
            <person name="Fellers J."/>
        </authorList>
    </citation>
    <scope>NUCLEOTIDE SEQUENCE [LARGE SCALE GENOMIC DNA]</scope>
    <source>
        <strain evidence="2">1-1 BBBD Race 1</strain>
    </source>
</reference>
<proteinExistence type="predicted"/>
<sequence>MNTVSTLASSKARPEENPGQRTLAERITTGTKGKAKQDKTEQADKSTQRVDTKNDSVVQLLRRFAEAH</sequence>
<dbReference type="VEuPathDB" id="FungiDB:PTTG_27562"/>
<evidence type="ECO:0000256" key="1">
    <source>
        <dbReference type="SAM" id="MobiDB-lite"/>
    </source>
</evidence>
<dbReference type="AlphaFoldDB" id="A0A180GIZ3"/>